<proteinExistence type="predicted"/>
<dbReference type="Proteomes" id="UP000008022">
    <property type="component" value="Unassembled WGS sequence"/>
</dbReference>
<dbReference type="EnsemblPlants" id="ORUFI03G07170.3">
    <property type="protein sequence ID" value="ORUFI03G07170.3"/>
    <property type="gene ID" value="ORUFI03G07170"/>
</dbReference>
<feature type="compositionally biased region" description="Pro residues" evidence="1">
    <location>
        <begin position="72"/>
        <end position="103"/>
    </location>
</feature>
<keyword evidence="3" id="KW-1185">Reference proteome</keyword>
<reference evidence="3" key="1">
    <citation type="submission" date="2013-06" db="EMBL/GenBank/DDBJ databases">
        <authorList>
            <person name="Zhao Q."/>
        </authorList>
    </citation>
    <scope>NUCLEOTIDE SEQUENCE</scope>
    <source>
        <strain evidence="3">cv. W1943</strain>
    </source>
</reference>
<feature type="compositionally biased region" description="Basic residues" evidence="1">
    <location>
        <begin position="1"/>
        <end position="13"/>
    </location>
</feature>
<reference evidence="2" key="2">
    <citation type="submission" date="2015-06" db="UniProtKB">
        <authorList>
            <consortium name="EnsemblPlants"/>
        </authorList>
    </citation>
    <scope>IDENTIFICATION</scope>
</reference>
<dbReference type="HOGENOM" id="CLU_1818929_0_0_1"/>
<protein>
    <submittedName>
        <fullName evidence="2">Uncharacterized protein</fullName>
    </submittedName>
</protein>
<accession>A0A0E0NR25</accession>
<dbReference type="AlphaFoldDB" id="A0A0E0NR25"/>
<sequence>MSASPRHKVKTLRRYPPPPMDAYGKAGGVDDHHLHHQHHQYPPQPPPPMDAYGKAVGVDDHHLHHQHHQYPPQAPPPMGYPGAHPYPPPPQPYGYPPPQMYPPPRRRLRRTGTSAPRSARDASRPFVAAASWTYASDDEERRSNYRMQSPAKMACSEGIYTTTYVDGPFYVIAG</sequence>
<organism evidence="2 3">
    <name type="scientific">Oryza rufipogon</name>
    <name type="common">Brownbeard rice</name>
    <name type="synonym">Asian wild rice</name>
    <dbReference type="NCBI Taxonomy" id="4529"/>
    <lineage>
        <taxon>Eukaryota</taxon>
        <taxon>Viridiplantae</taxon>
        <taxon>Streptophyta</taxon>
        <taxon>Embryophyta</taxon>
        <taxon>Tracheophyta</taxon>
        <taxon>Spermatophyta</taxon>
        <taxon>Magnoliopsida</taxon>
        <taxon>Liliopsida</taxon>
        <taxon>Poales</taxon>
        <taxon>Poaceae</taxon>
        <taxon>BOP clade</taxon>
        <taxon>Oryzoideae</taxon>
        <taxon>Oryzeae</taxon>
        <taxon>Oryzinae</taxon>
        <taxon>Oryza</taxon>
    </lineage>
</organism>
<feature type="region of interest" description="Disordered" evidence="1">
    <location>
        <begin position="1"/>
        <end position="123"/>
    </location>
</feature>
<evidence type="ECO:0000313" key="3">
    <source>
        <dbReference type="Proteomes" id="UP000008022"/>
    </source>
</evidence>
<evidence type="ECO:0000313" key="2">
    <source>
        <dbReference type="EnsemblPlants" id="ORUFI03G07170.3"/>
    </source>
</evidence>
<dbReference type="Gramene" id="ORUFI03G07170.3">
    <property type="protein sequence ID" value="ORUFI03G07170.3"/>
    <property type="gene ID" value="ORUFI03G07170"/>
</dbReference>
<evidence type="ECO:0000256" key="1">
    <source>
        <dbReference type="SAM" id="MobiDB-lite"/>
    </source>
</evidence>
<name>A0A0E0NR25_ORYRU</name>